<evidence type="ECO:0000256" key="4">
    <source>
        <dbReference type="ARBA" id="ARBA00022759"/>
    </source>
</evidence>
<dbReference type="GO" id="GO:0016787">
    <property type="term" value="F:hydrolase activity"/>
    <property type="evidence" value="ECO:0007669"/>
    <property type="project" value="UniProtKB-KW"/>
</dbReference>
<dbReference type="AlphaFoldDB" id="A0A510JI04"/>
<dbReference type="GO" id="GO:0004519">
    <property type="term" value="F:endonuclease activity"/>
    <property type="evidence" value="ECO:0007669"/>
    <property type="project" value="UniProtKB-KW"/>
</dbReference>
<evidence type="ECO:0000256" key="5">
    <source>
        <dbReference type="ARBA" id="ARBA00022801"/>
    </source>
</evidence>
<protein>
    <recommendedName>
        <fullName evidence="10">Toxin-antitoxin system, toxin component, HicA family</fullName>
    </recommendedName>
</protein>
<keyword evidence="7" id="KW-0346">Stress response</keyword>
<keyword evidence="9" id="KW-1185">Reference proteome</keyword>
<dbReference type="Gene3D" id="3.30.920.30">
    <property type="entry name" value="Hypothetical protein"/>
    <property type="match status" value="1"/>
</dbReference>
<sequence length="61" mass="6932">MTVKEVEAIILKDGWVRVPSNSSHRQYKHPVKTGRVTIAWHKAKDEVPPKTLKRIMAQAGL</sequence>
<dbReference type="SUPFAM" id="SSF54786">
    <property type="entry name" value="YcfA/nrd intein domain"/>
    <property type="match status" value="1"/>
</dbReference>
<comment type="similarity">
    <text evidence="1">Belongs to the HicA mRNA interferase family.</text>
</comment>
<dbReference type="OrthoDB" id="9811409at2"/>
<dbReference type="InterPro" id="IPR038570">
    <property type="entry name" value="HicA_sf"/>
</dbReference>
<evidence type="ECO:0000256" key="3">
    <source>
        <dbReference type="ARBA" id="ARBA00022722"/>
    </source>
</evidence>
<evidence type="ECO:0000313" key="9">
    <source>
        <dbReference type="Proteomes" id="UP000321892"/>
    </source>
</evidence>
<keyword evidence="5" id="KW-0378">Hydrolase</keyword>
<evidence type="ECO:0008006" key="10">
    <source>
        <dbReference type="Google" id="ProtNLM"/>
    </source>
</evidence>
<evidence type="ECO:0000313" key="8">
    <source>
        <dbReference type="EMBL" id="BBM37483.1"/>
    </source>
</evidence>
<evidence type="ECO:0000256" key="6">
    <source>
        <dbReference type="ARBA" id="ARBA00022884"/>
    </source>
</evidence>
<dbReference type="KEGG" id="lhf:JCM16775_0158"/>
<evidence type="ECO:0000256" key="7">
    <source>
        <dbReference type="ARBA" id="ARBA00023016"/>
    </source>
</evidence>
<evidence type="ECO:0000256" key="2">
    <source>
        <dbReference type="ARBA" id="ARBA00022649"/>
    </source>
</evidence>
<name>A0A510JI04_9FUSO</name>
<keyword evidence="2" id="KW-1277">Toxin-antitoxin system</keyword>
<dbReference type="Pfam" id="PF07927">
    <property type="entry name" value="HicA_toxin"/>
    <property type="match status" value="1"/>
</dbReference>
<reference evidence="8 9" key="1">
    <citation type="submission" date="2019-07" db="EMBL/GenBank/DDBJ databases">
        <title>Complete Genome Sequence of Leptotrichia hofstadii Strain JCM16775.</title>
        <authorList>
            <person name="Watanabe S."/>
            <person name="Cui L."/>
        </authorList>
    </citation>
    <scope>NUCLEOTIDE SEQUENCE [LARGE SCALE GENOMIC DNA]</scope>
    <source>
        <strain evidence="8 9">JCM16775</strain>
    </source>
</reference>
<dbReference type="GO" id="GO:0003729">
    <property type="term" value="F:mRNA binding"/>
    <property type="evidence" value="ECO:0007669"/>
    <property type="project" value="InterPro"/>
</dbReference>
<evidence type="ECO:0000256" key="1">
    <source>
        <dbReference type="ARBA" id="ARBA00006620"/>
    </source>
</evidence>
<keyword evidence="4" id="KW-0255">Endonuclease</keyword>
<dbReference type="EMBL" id="AP019823">
    <property type="protein sequence ID" value="BBM37483.1"/>
    <property type="molecule type" value="Genomic_DNA"/>
</dbReference>
<keyword evidence="6" id="KW-0694">RNA-binding</keyword>
<keyword evidence="3" id="KW-0540">Nuclease</keyword>
<dbReference type="RefSeq" id="WP_026745394.1">
    <property type="nucleotide sequence ID" value="NZ_AP019823.1"/>
</dbReference>
<accession>A0A510JI04</accession>
<gene>
    <name evidence="8" type="ORF">JCM16775_0158</name>
</gene>
<organism evidence="8 9">
    <name type="scientific">Leptotrichia hofstadii</name>
    <dbReference type="NCBI Taxonomy" id="157688"/>
    <lineage>
        <taxon>Bacteria</taxon>
        <taxon>Fusobacteriati</taxon>
        <taxon>Fusobacteriota</taxon>
        <taxon>Fusobacteriia</taxon>
        <taxon>Fusobacteriales</taxon>
        <taxon>Leptotrichiaceae</taxon>
        <taxon>Leptotrichia</taxon>
    </lineage>
</organism>
<dbReference type="Proteomes" id="UP000321892">
    <property type="component" value="Chromosome"/>
</dbReference>
<proteinExistence type="inferred from homology"/>
<dbReference type="InterPro" id="IPR012933">
    <property type="entry name" value="HicA_mRNA_interferase"/>
</dbReference>